<feature type="non-terminal residue" evidence="1">
    <location>
        <position position="421"/>
    </location>
</feature>
<protein>
    <recommendedName>
        <fullName evidence="2">Beta-galactosidase trimerisation domain-containing protein</fullName>
    </recommendedName>
</protein>
<proteinExistence type="predicted"/>
<gene>
    <name evidence="1" type="ORF">METZ01_LOCUS275597</name>
</gene>
<evidence type="ECO:0000313" key="1">
    <source>
        <dbReference type="EMBL" id="SVC22743.1"/>
    </source>
</evidence>
<dbReference type="Gene3D" id="3.40.50.880">
    <property type="match status" value="1"/>
</dbReference>
<evidence type="ECO:0008006" key="2">
    <source>
        <dbReference type="Google" id="ProtNLM"/>
    </source>
</evidence>
<name>A0A382KH34_9ZZZZ</name>
<dbReference type="SUPFAM" id="SSF52317">
    <property type="entry name" value="Class I glutamine amidotransferase-like"/>
    <property type="match status" value="1"/>
</dbReference>
<dbReference type="CDD" id="cd03143">
    <property type="entry name" value="A4_beta-galactosidase_middle_domain"/>
    <property type="match status" value="1"/>
</dbReference>
<dbReference type="EMBL" id="UINC01080108">
    <property type="protein sequence ID" value="SVC22743.1"/>
    <property type="molecule type" value="Genomic_DNA"/>
</dbReference>
<reference evidence="1" key="1">
    <citation type="submission" date="2018-05" db="EMBL/GenBank/DDBJ databases">
        <authorList>
            <person name="Lanie J.A."/>
            <person name="Ng W.-L."/>
            <person name="Kazmierczak K.M."/>
            <person name="Andrzejewski T.M."/>
            <person name="Davidsen T.M."/>
            <person name="Wayne K.J."/>
            <person name="Tettelin H."/>
            <person name="Glass J.I."/>
            <person name="Rusch D."/>
            <person name="Podicherti R."/>
            <person name="Tsui H.-C.T."/>
            <person name="Winkler M.E."/>
        </authorList>
    </citation>
    <scope>NUCLEOTIDE SEQUENCE</scope>
</reference>
<accession>A0A382KH34</accession>
<feature type="non-terminal residue" evidence="1">
    <location>
        <position position="1"/>
    </location>
</feature>
<dbReference type="InterPro" id="IPR029062">
    <property type="entry name" value="Class_I_gatase-like"/>
</dbReference>
<organism evidence="1">
    <name type="scientific">marine metagenome</name>
    <dbReference type="NCBI Taxonomy" id="408172"/>
    <lineage>
        <taxon>unclassified sequences</taxon>
        <taxon>metagenomes</taxon>
        <taxon>ecological metagenomes</taxon>
    </lineage>
</organism>
<sequence length="421" mass="47592">GQLSTTMVFGDHESRTGLFGDAWSRMWSEDILGTPAPCESADEVCQRNEDGSLVWRTIPGRPYHTYRGCMANPRWLEMLKPMVRKGIELGLDGFNATHHYESYCHCDHCREHARADLQDRLTEEREALFGTTDMQQVANPFDAISSDAPDEMAARLKVAVAQGSALLRKESFDAVFSAYGRSLNPDLLLAQWNHKYDFRPTDERSLLPTGLWARGEDYIWYSQGPHKWGSSIAQGYLADMGLPSRFMYAAGGGRPFVVNKYDYKRWRVWAAEAMAHHGTALAYHAGPPRLEQEESSNLAPEDFYGPVIRYQRFMAAHEELLHPAEPWSQIALVYPKRAELQAEMDCLDALKRLGQLLEDGHWLFDIILDEQLLERAGDYDVLILAEVERISAAEAERLQAFVEDGGVLIYTGGTARRDAEG</sequence>
<dbReference type="AlphaFoldDB" id="A0A382KH34"/>